<gene>
    <name evidence="12" type="ORF">DPMN_066275</name>
</gene>
<proteinExistence type="inferred from homology"/>
<comment type="caution">
    <text evidence="12">The sequence shown here is derived from an EMBL/GenBank/DDBJ whole genome shotgun (WGS) entry which is preliminary data.</text>
</comment>
<keyword evidence="13" id="KW-1185">Reference proteome</keyword>
<dbReference type="Pfam" id="PF00001">
    <property type="entry name" value="7tm_1"/>
    <property type="match status" value="1"/>
</dbReference>
<comment type="similarity">
    <text evidence="9">Belongs to the G-protein coupled receptor 1 family.</text>
</comment>
<dbReference type="Gene3D" id="1.20.1070.10">
    <property type="entry name" value="Rhodopsin 7-helix transmembrane proteins"/>
    <property type="match status" value="1"/>
</dbReference>
<evidence type="ECO:0000259" key="11">
    <source>
        <dbReference type="PROSITE" id="PS50262"/>
    </source>
</evidence>
<comment type="subcellular location">
    <subcellularLocation>
        <location evidence="1">Cell membrane</location>
        <topology evidence="1">Multi-pass membrane protein</topology>
    </subcellularLocation>
</comment>
<sequence length="331" mass="37542">MCIAIVGNTITCVIVYRKTVMRTAKNLLLTNIALSDIVLSCTVMPFLIFKTVFPERLVDLRLCVSISMIKDVLVAVSTFTLMIISADRFLIVVHKKDRLTVPVSKLCITGTWAVAILFTMVQLESNSREAILHDLLFCYQHAPSSRIAVIYTVTFVTLTFIIPLAVMFYLFATILRTVQLICKKVHIHTGSNLNIAVTQYSSKIGLPPVATRYTFMGDFEAKRRAFGTIFLLFITLFICWVSYMSERIFRNTGSNEHTSGDLIVELIFISIGFMKSALYPVIFCARNRRFRSACGRIFTIKLCLFTKCVVLKSRRIRPRNLYVCPESVGHL</sequence>
<reference evidence="12" key="1">
    <citation type="journal article" date="2019" name="bioRxiv">
        <title>The Genome of the Zebra Mussel, Dreissena polymorpha: A Resource for Invasive Species Research.</title>
        <authorList>
            <person name="McCartney M.A."/>
            <person name="Auch B."/>
            <person name="Kono T."/>
            <person name="Mallez S."/>
            <person name="Zhang Y."/>
            <person name="Obille A."/>
            <person name="Becker A."/>
            <person name="Abrahante J.E."/>
            <person name="Garbe J."/>
            <person name="Badalamenti J.P."/>
            <person name="Herman A."/>
            <person name="Mangelson H."/>
            <person name="Liachko I."/>
            <person name="Sullivan S."/>
            <person name="Sone E.D."/>
            <person name="Koren S."/>
            <person name="Silverstein K.A.T."/>
            <person name="Beckman K.B."/>
            <person name="Gohl D.M."/>
        </authorList>
    </citation>
    <scope>NUCLEOTIDE SEQUENCE</scope>
    <source>
        <strain evidence="12">Duluth1</strain>
        <tissue evidence="12">Whole animal</tissue>
    </source>
</reference>
<keyword evidence="7 9" id="KW-0675">Receptor</keyword>
<feature type="transmembrane region" description="Helical" evidence="10">
    <location>
        <begin position="27"/>
        <end position="52"/>
    </location>
</feature>
<evidence type="ECO:0000256" key="7">
    <source>
        <dbReference type="ARBA" id="ARBA00023170"/>
    </source>
</evidence>
<dbReference type="AlphaFoldDB" id="A0A9D3YW18"/>
<evidence type="ECO:0000256" key="9">
    <source>
        <dbReference type="RuleBase" id="RU000688"/>
    </source>
</evidence>
<dbReference type="PRINTS" id="PR00237">
    <property type="entry name" value="GPCRRHODOPSN"/>
</dbReference>
<feature type="transmembrane region" description="Helical" evidence="10">
    <location>
        <begin position="72"/>
        <end position="91"/>
    </location>
</feature>
<feature type="transmembrane region" description="Helical" evidence="10">
    <location>
        <begin position="149"/>
        <end position="175"/>
    </location>
</feature>
<feature type="transmembrane region" description="Helical" evidence="10">
    <location>
        <begin position="263"/>
        <end position="282"/>
    </location>
</feature>
<feature type="domain" description="G-protein coupled receptors family 1 profile" evidence="11">
    <location>
        <begin position="7"/>
        <end position="283"/>
    </location>
</feature>
<dbReference type="InterPro" id="IPR051880">
    <property type="entry name" value="GPC_Orphan_Receptors"/>
</dbReference>
<keyword evidence="4 10" id="KW-1133">Transmembrane helix</keyword>
<dbReference type="PROSITE" id="PS00237">
    <property type="entry name" value="G_PROTEIN_RECEP_F1_1"/>
    <property type="match status" value="1"/>
</dbReference>
<dbReference type="SUPFAM" id="SSF81321">
    <property type="entry name" value="Family A G protein-coupled receptor-like"/>
    <property type="match status" value="1"/>
</dbReference>
<feature type="transmembrane region" description="Helical" evidence="10">
    <location>
        <begin position="103"/>
        <end position="123"/>
    </location>
</feature>
<reference evidence="12" key="2">
    <citation type="submission" date="2020-11" db="EMBL/GenBank/DDBJ databases">
        <authorList>
            <person name="McCartney M.A."/>
            <person name="Auch B."/>
            <person name="Kono T."/>
            <person name="Mallez S."/>
            <person name="Becker A."/>
            <person name="Gohl D.M."/>
            <person name="Silverstein K.A.T."/>
            <person name="Koren S."/>
            <person name="Bechman K.B."/>
            <person name="Herman A."/>
            <person name="Abrahante J.E."/>
            <person name="Garbe J."/>
        </authorList>
    </citation>
    <scope>NUCLEOTIDE SEQUENCE</scope>
    <source>
        <strain evidence="12">Duluth1</strain>
        <tissue evidence="12">Whole animal</tissue>
    </source>
</reference>
<evidence type="ECO:0000256" key="10">
    <source>
        <dbReference type="SAM" id="Phobius"/>
    </source>
</evidence>
<keyword evidence="3 9" id="KW-0812">Transmembrane</keyword>
<keyword evidence="6 10" id="KW-0472">Membrane</keyword>
<keyword evidence="8 9" id="KW-0807">Transducer</keyword>
<evidence type="ECO:0000256" key="2">
    <source>
        <dbReference type="ARBA" id="ARBA00022475"/>
    </source>
</evidence>
<name>A0A9D3YW18_DREPO</name>
<dbReference type="PANTHER" id="PTHR24245:SF0">
    <property type="entry name" value="G-PROTEIN COUPLED RECEPTORS FAMILY 1 PROFILE DOMAIN-CONTAINING PROTEIN"/>
    <property type="match status" value="1"/>
</dbReference>
<evidence type="ECO:0000256" key="5">
    <source>
        <dbReference type="ARBA" id="ARBA00023040"/>
    </source>
</evidence>
<dbReference type="Proteomes" id="UP000828390">
    <property type="component" value="Unassembled WGS sequence"/>
</dbReference>
<evidence type="ECO:0000256" key="8">
    <source>
        <dbReference type="ARBA" id="ARBA00023224"/>
    </source>
</evidence>
<evidence type="ECO:0000313" key="12">
    <source>
        <dbReference type="EMBL" id="KAH3706884.1"/>
    </source>
</evidence>
<protein>
    <recommendedName>
        <fullName evidence="11">G-protein coupled receptors family 1 profile domain-containing protein</fullName>
    </recommendedName>
</protein>
<evidence type="ECO:0000313" key="13">
    <source>
        <dbReference type="Proteomes" id="UP000828390"/>
    </source>
</evidence>
<evidence type="ECO:0000256" key="3">
    <source>
        <dbReference type="ARBA" id="ARBA00022692"/>
    </source>
</evidence>
<dbReference type="PANTHER" id="PTHR24245">
    <property type="entry name" value="G-PROTEIN COUPLED RECEPTOR"/>
    <property type="match status" value="1"/>
</dbReference>
<accession>A0A9D3YW18</accession>
<dbReference type="PROSITE" id="PS50262">
    <property type="entry name" value="G_PROTEIN_RECEP_F1_2"/>
    <property type="match status" value="1"/>
</dbReference>
<evidence type="ECO:0000256" key="6">
    <source>
        <dbReference type="ARBA" id="ARBA00023136"/>
    </source>
</evidence>
<dbReference type="GO" id="GO:0005886">
    <property type="term" value="C:plasma membrane"/>
    <property type="evidence" value="ECO:0007669"/>
    <property type="project" value="UniProtKB-SubCell"/>
</dbReference>
<dbReference type="InterPro" id="IPR000276">
    <property type="entry name" value="GPCR_Rhodpsn"/>
</dbReference>
<dbReference type="EMBL" id="JAIWYP010000014">
    <property type="protein sequence ID" value="KAH3706884.1"/>
    <property type="molecule type" value="Genomic_DNA"/>
</dbReference>
<keyword evidence="5 9" id="KW-0297">G-protein coupled receptor</keyword>
<organism evidence="12 13">
    <name type="scientific">Dreissena polymorpha</name>
    <name type="common">Zebra mussel</name>
    <name type="synonym">Mytilus polymorpha</name>
    <dbReference type="NCBI Taxonomy" id="45954"/>
    <lineage>
        <taxon>Eukaryota</taxon>
        <taxon>Metazoa</taxon>
        <taxon>Spiralia</taxon>
        <taxon>Lophotrochozoa</taxon>
        <taxon>Mollusca</taxon>
        <taxon>Bivalvia</taxon>
        <taxon>Autobranchia</taxon>
        <taxon>Heteroconchia</taxon>
        <taxon>Euheterodonta</taxon>
        <taxon>Imparidentia</taxon>
        <taxon>Neoheterodontei</taxon>
        <taxon>Myida</taxon>
        <taxon>Dreissenoidea</taxon>
        <taxon>Dreissenidae</taxon>
        <taxon>Dreissena</taxon>
    </lineage>
</organism>
<dbReference type="InterPro" id="IPR017452">
    <property type="entry name" value="GPCR_Rhodpsn_7TM"/>
</dbReference>
<keyword evidence="2" id="KW-1003">Cell membrane</keyword>
<evidence type="ECO:0000256" key="4">
    <source>
        <dbReference type="ARBA" id="ARBA00022989"/>
    </source>
</evidence>
<feature type="transmembrane region" description="Helical" evidence="10">
    <location>
        <begin position="225"/>
        <end position="243"/>
    </location>
</feature>
<dbReference type="GO" id="GO:0004930">
    <property type="term" value="F:G protein-coupled receptor activity"/>
    <property type="evidence" value="ECO:0007669"/>
    <property type="project" value="UniProtKB-KW"/>
</dbReference>
<evidence type="ECO:0000256" key="1">
    <source>
        <dbReference type="ARBA" id="ARBA00004651"/>
    </source>
</evidence>